<evidence type="ECO:0000313" key="2">
    <source>
        <dbReference type="Proteomes" id="UP001371305"/>
    </source>
</evidence>
<sequence>MSSKFSVAGTACNLFAVHTISGQSHPTSRDDLHLMPCPVVVLKENADGSYELAPKIVVEFGLIDPGGENFLGFADSFEQAVGNFLPRSPL</sequence>
<gene>
    <name evidence="1" type="ORF">WKV53_08120</name>
</gene>
<protein>
    <recommendedName>
        <fullName evidence="3">DUF302 domain-containing protein</fullName>
    </recommendedName>
</protein>
<keyword evidence="2" id="KW-1185">Reference proteome</keyword>
<evidence type="ECO:0000313" key="1">
    <source>
        <dbReference type="EMBL" id="MEK7950458.1"/>
    </source>
</evidence>
<organism evidence="1 2">
    <name type="scientific">Luteolibacter soli</name>
    <dbReference type="NCBI Taxonomy" id="3135280"/>
    <lineage>
        <taxon>Bacteria</taxon>
        <taxon>Pseudomonadati</taxon>
        <taxon>Verrucomicrobiota</taxon>
        <taxon>Verrucomicrobiia</taxon>
        <taxon>Verrucomicrobiales</taxon>
        <taxon>Verrucomicrobiaceae</taxon>
        <taxon>Luteolibacter</taxon>
    </lineage>
</organism>
<dbReference type="EMBL" id="JBBUKT010000002">
    <property type="protein sequence ID" value="MEK7950458.1"/>
    <property type="molecule type" value="Genomic_DNA"/>
</dbReference>
<evidence type="ECO:0008006" key="3">
    <source>
        <dbReference type="Google" id="ProtNLM"/>
    </source>
</evidence>
<dbReference type="Proteomes" id="UP001371305">
    <property type="component" value="Unassembled WGS sequence"/>
</dbReference>
<reference evidence="1 2" key="1">
    <citation type="submission" date="2024-04" db="EMBL/GenBank/DDBJ databases">
        <title>Luteolibacter sp. isolated from soil.</title>
        <authorList>
            <person name="An J."/>
        </authorList>
    </citation>
    <scope>NUCLEOTIDE SEQUENCE [LARGE SCALE GENOMIC DNA]</scope>
    <source>
        <strain evidence="1 2">Y139</strain>
    </source>
</reference>
<name>A0ABU9ARV6_9BACT</name>
<dbReference type="RefSeq" id="WP_341404052.1">
    <property type="nucleotide sequence ID" value="NZ_JBBUKT010000002.1"/>
</dbReference>
<comment type="caution">
    <text evidence="1">The sequence shown here is derived from an EMBL/GenBank/DDBJ whole genome shotgun (WGS) entry which is preliminary data.</text>
</comment>
<accession>A0ABU9ARV6</accession>
<proteinExistence type="predicted"/>